<keyword evidence="3" id="KW-1185">Reference proteome</keyword>
<feature type="transmembrane region" description="Helical" evidence="1">
    <location>
        <begin position="164"/>
        <end position="185"/>
    </location>
</feature>
<evidence type="ECO:0000313" key="2">
    <source>
        <dbReference type="EMBL" id="KAB1639492.1"/>
    </source>
</evidence>
<dbReference type="PANTHER" id="PTHR34989:SF1">
    <property type="entry name" value="PROTEIN HDED"/>
    <property type="match status" value="1"/>
</dbReference>
<gene>
    <name evidence="2" type="ORF">F8O03_03920</name>
</gene>
<feature type="transmembrane region" description="Helical" evidence="1">
    <location>
        <begin position="108"/>
        <end position="126"/>
    </location>
</feature>
<comment type="caution">
    <text evidence="2">The sequence shown here is derived from an EMBL/GenBank/DDBJ whole genome shotgun (WGS) entry which is preliminary data.</text>
</comment>
<keyword evidence="1" id="KW-0472">Membrane</keyword>
<dbReference type="InterPro" id="IPR005325">
    <property type="entry name" value="DUF308_memb"/>
</dbReference>
<feature type="transmembrane region" description="Helical" evidence="1">
    <location>
        <begin position="53"/>
        <end position="71"/>
    </location>
</feature>
<dbReference type="RefSeq" id="WP_151422676.1">
    <property type="nucleotide sequence ID" value="NZ_WBJX01000001.1"/>
</dbReference>
<protein>
    <recommendedName>
        <fullName evidence="4">HdeD family acid-resistance protein</fullName>
    </recommendedName>
</protein>
<dbReference type="AlphaFoldDB" id="A0A7J5B5R1"/>
<accession>A0A7J5B5R1</accession>
<evidence type="ECO:0008006" key="4">
    <source>
        <dbReference type="Google" id="ProtNLM"/>
    </source>
</evidence>
<evidence type="ECO:0000256" key="1">
    <source>
        <dbReference type="SAM" id="Phobius"/>
    </source>
</evidence>
<dbReference type="GO" id="GO:0005886">
    <property type="term" value="C:plasma membrane"/>
    <property type="evidence" value="ECO:0007669"/>
    <property type="project" value="TreeGrafter"/>
</dbReference>
<dbReference type="InterPro" id="IPR052712">
    <property type="entry name" value="Acid_resist_chaperone_HdeD"/>
</dbReference>
<feature type="transmembrane region" description="Helical" evidence="1">
    <location>
        <begin position="138"/>
        <end position="158"/>
    </location>
</feature>
<sequence length="194" mass="20499">MSQSTPIARFNLNPTLLSPKQVTTLRWIFGVGGAVALVLGIVALAFPEKALTAIAWVFGIFFVFTGVLRLVRAIVSKGLPTGWRVFNAVVGLLLIAGGVVALVQPAALIDALGILIAITWIIEGIASLADASPDQSRWFAIISGVLSIVAGLLILLWPAGIVVVMLWIVAFILIIGGVTQLVMAFRFGKTARKA</sequence>
<dbReference type="Proteomes" id="UP000490386">
    <property type="component" value="Unassembled WGS sequence"/>
</dbReference>
<reference evidence="2 3" key="1">
    <citation type="submission" date="2019-09" db="EMBL/GenBank/DDBJ databases">
        <title>Phylogeny of genus Pseudoclavibacter and closely related genus.</title>
        <authorList>
            <person name="Li Y."/>
        </authorList>
    </citation>
    <scope>NUCLEOTIDE SEQUENCE [LARGE SCALE GENOMIC DNA]</scope>
    <source>
        <strain evidence="2 3">THG-MD12</strain>
    </source>
</reference>
<dbReference type="Pfam" id="PF03729">
    <property type="entry name" value="DUF308"/>
    <property type="match status" value="1"/>
</dbReference>
<dbReference type="PANTHER" id="PTHR34989">
    <property type="entry name" value="PROTEIN HDED"/>
    <property type="match status" value="1"/>
</dbReference>
<evidence type="ECO:0000313" key="3">
    <source>
        <dbReference type="Proteomes" id="UP000490386"/>
    </source>
</evidence>
<feature type="transmembrane region" description="Helical" evidence="1">
    <location>
        <begin position="83"/>
        <end position="102"/>
    </location>
</feature>
<keyword evidence="1" id="KW-1133">Transmembrane helix</keyword>
<dbReference type="OrthoDB" id="3238356at2"/>
<name>A0A7J5B5R1_9MICO</name>
<proteinExistence type="predicted"/>
<keyword evidence="1" id="KW-0812">Transmembrane</keyword>
<dbReference type="EMBL" id="WBJX01000001">
    <property type="protein sequence ID" value="KAB1639492.1"/>
    <property type="molecule type" value="Genomic_DNA"/>
</dbReference>
<organism evidence="2 3">
    <name type="scientific">Pseudoclavibacter terrae</name>
    <dbReference type="NCBI Taxonomy" id="1530195"/>
    <lineage>
        <taxon>Bacteria</taxon>
        <taxon>Bacillati</taxon>
        <taxon>Actinomycetota</taxon>
        <taxon>Actinomycetes</taxon>
        <taxon>Micrococcales</taxon>
        <taxon>Microbacteriaceae</taxon>
        <taxon>Pseudoclavibacter</taxon>
    </lineage>
</organism>
<feature type="transmembrane region" description="Helical" evidence="1">
    <location>
        <begin position="27"/>
        <end position="47"/>
    </location>
</feature>